<dbReference type="Proteomes" id="UP000199707">
    <property type="component" value="Unassembled WGS sequence"/>
</dbReference>
<proteinExistence type="predicted"/>
<accession>A0A1G4W1N2</accession>
<dbReference type="RefSeq" id="WP_235632799.1">
    <property type="nucleotide sequence ID" value="NZ_FMUB01000004.1"/>
</dbReference>
<evidence type="ECO:0000313" key="2">
    <source>
        <dbReference type="Proteomes" id="UP000199707"/>
    </source>
</evidence>
<sequence>MFDTWRNPRTLILRDEPVEVLTNHVWPDALGAMSLAPADVRNHGLYVDAIARGRLLAWVRRSNGVWLAVVQIEGRSRDGQSSLTMTLWVLPNAVRPAR</sequence>
<dbReference type="AlphaFoldDB" id="A0A1G4W1N2"/>
<evidence type="ECO:0000313" key="1">
    <source>
        <dbReference type="EMBL" id="SCX15316.1"/>
    </source>
</evidence>
<reference evidence="2" key="1">
    <citation type="submission" date="2016-10" db="EMBL/GenBank/DDBJ databases">
        <authorList>
            <person name="Varghese N."/>
            <person name="Submissions S."/>
        </authorList>
    </citation>
    <scope>NUCLEOTIDE SEQUENCE [LARGE SCALE GENOMIC DNA]</scope>
    <source>
        <strain evidence="2">UNC267MFSha1.1M11</strain>
    </source>
</reference>
<protein>
    <submittedName>
        <fullName evidence="1">Uncharacterized protein</fullName>
    </submittedName>
</protein>
<name>A0A1G4W1N2_9MYCO</name>
<dbReference type="EMBL" id="FMUB01000004">
    <property type="protein sequence ID" value="SCX15316.1"/>
    <property type="molecule type" value="Genomic_DNA"/>
</dbReference>
<gene>
    <name evidence="1" type="ORF">SAMN02799620_02035</name>
</gene>
<organism evidence="1 2">
    <name type="scientific">Mycolicibacterium fluoranthenivorans</name>
    <dbReference type="NCBI Taxonomy" id="258505"/>
    <lineage>
        <taxon>Bacteria</taxon>
        <taxon>Bacillati</taxon>
        <taxon>Actinomycetota</taxon>
        <taxon>Actinomycetes</taxon>
        <taxon>Mycobacteriales</taxon>
        <taxon>Mycobacteriaceae</taxon>
        <taxon>Mycolicibacterium</taxon>
    </lineage>
</organism>